<keyword evidence="2" id="KW-1185">Reference proteome</keyword>
<proteinExistence type="predicted"/>
<accession>A0ACC2ESG9</accession>
<dbReference type="Proteomes" id="UP001162992">
    <property type="component" value="Chromosome 1"/>
</dbReference>
<dbReference type="EMBL" id="CM055092">
    <property type="protein sequence ID" value="KAJ7569403.1"/>
    <property type="molecule type" value="Genomic_DNA"/>
</dbReference>
<evidence type="ECO:0000313" key="2">
    <source>
        <dbReference type="Proteomes" id="UP001162992"/>
    </source>
</evidence>
<sequence length="1003" mass="113344">MDEALVDSDSEDEIQRPNNDMEGFDDFTISSSWERLIAAVEAASREWRASGRLHLMSCGAEQVQGLRDLYRVQAELVLRNKQYRLEFFFQAITENDRREDWRSGLHHLQLWFGVSDFLLISPISMSGVLLDASEATMLLSAVAVALSNCGSMWPVFVPVHDPTRKAYTGIQGTISSFSTRFDADRLCTQVPVKLMHLEGLYDLFMSKVAFTSHHSSENPSTRFGFTMKLTYGTPMPGFEYVRDVESGSPKAEQSEDTEVDPMDNIQWDEECPWAEWHSAEDPVKGFELVAIWSNRYIGDSVEMAEFENASTFEADKWLLTPILSLEDVKDESVGFAGRLRALVNAFCSANEAEFVEDYATAAEPSVKEVVQKLIVPPPTVLDRVLKDLFYSASATSAADRNFKKNTYAIKAAPPNSLLSRFCLHALWFGNCNIRAISVLWIEFVREVRWCWEEVQLLPRISPDDAPDLGTCLLHQKLQLLAKCVKHKSEKAVIETKSFSRSNSNKEEAEHPVGIGNTGAKNEQPHESRIFSELEKSFKAQIGNTASSSSEGTQNTDSIADLSEKSVQPFSHLLGRGTTTDVEFGKFEEASQQRKGSAGRVGNLLLLKTKRSLHAPHVQVPPIMTEDMLQEREHALATLDRSPSGEIARLRLQSDIIASDMAAFKAANPGAVFEDFVRWHSPRDWVEYGDIMEGCEISESSLREEILPPSSEIQTKDVHNSSPSGKMSRRMSEPGNLWDQIWKNVRPIPASEQRPLFDYIREGEKVIHYLDTLKPHQLLAQMICTAFVAAADILVQTSAGEIPLLDTEMDKLYSAMGVTLEALGNFHLSDEQVKGNMDQWRTNLLHLCDIFEKVESEATLAASLYHKLPQAPPRLLNALFGSYMMSWEAKANNDSNWKETHVRLQYMPEREAVSSSLFASSKASQNWKERLRMGNFLNGHEPLYREVIFSRYEECFDSYHEKPKKDEEISIIKKQFMRRIQSHRMYVCGTPNELQVAFSVVTDD</sequence>
<organism evidence="1 2">
    <name type="scientific">Diphasiastrum complanatum</name>
    <name type="common">Issler's clubmoss</name>
    <name type="synonym">Lycopodium complanatum</name>
    <dbReference type="NCBI Taxonomy" id="34168"/>
    <lineage>
        <taxon>Eukaryota</taxon>
        <taxon>Viridiplantae</taxon>
        <taxon>Streptophyta</taxon>
        <taxon>Embryophyta</taxon>
        <taxon>Tracheophyta</taxon>
        <taxon>Lycopodiopsida</taxon>
        <taxon>Lycopodiales</taxon>
        <taxon>Lycopodiaceae</taxon>
        <taxon>Lycopodioideae</taxon>
        <taxon>Diphasiastrum</taxon>
    </lineage>
</organism>
<comment type="caution">
    <text evidence="1">The sequence shown here is derived from an EMBL/GenBank/DDBJ whole genome shotgun (WGS) entry which is preliminary data.</text>
</comment>
<name>A0ACC2ESG9_DIPCM</name>
<evidence type="ECO:0000313" key="1">
    <source>
        <dbReference type="EMBL" id="KAJ7569403.1"/>
    </source>
</evidence>
<reference evidence="2" key="1">
    <citation type="journal article" date="2024" name="Proc. Natl. Acad. Sci. U.S.A.">
        <title>Extraordinary preservation of gene collinearity over three hundred million years revealed in homosporous lycophytes.</title>
        <authorList>
            <person name="Li C."/>
            <person name="Wickell D."/>
            <person name="Kuo L.Y."/>
            <person name="Chen X."/>
            <person name="Nie B."/>
            <person name="Liao X."/>
            <person name="Peng D."/>
            <person name="Ji J."/>
            <person name="Jenkins J."/>
            <person name="Williams M."/>
            <person name="Shu S."/>
            <person name="Plott C."/>
            <person name="Barry K."/>
            <person name="Rajasekar S."/>
            <person name="Grimwood J."/>
            <person name="Han X."/>
            <person name="Sun S."/>
            <person name="Hou Z."/>
            <person name="He W."/>
            <person name="Dai G."/>
            <person name="Sun C."/>
            <person name="Schmutz J."/>
            <person name="Leebens-Mack J.H."/>
            <person name="Li F.W."/>
            <person name="Wang L."/>
        </authorList>
    </citation>
    <scope>NUCLEOTIDE SEQUENCE [LARGE SCALE GENOMIC DNA]</scope>
    <source>
        <strain evidence="2">cv. PW_Plant_1</strain>
    </source>
</reference>
<protein>
    <submittedName>
        <fullName evidence="1">Uncharacterized protein</fullName>
    </submittedName>
</protein>
<gene>
    <name evidence="1" type="ORF">O6H91_01G076600</name>
</gene>